<dbReference type="EC" id="3.1.-.-" evidence="20"/>
<keyword evidence="18 20" id="KW-0511">Multifunctional enzyme</keyword>
<evidence type="ECO:0000256" key="5">
    <source>
        <dbReference type="ARBA" id="ARBA00022722"/>
    </source>
</evidence>
<feature type="region of interest" description="Disordered" evidence="21">
    <location>
        <begin position="1"/>
        <end position="87"/>
    </location>
</feature>
<dbReference type="InterPro" id="IPR011604">
    <property type="entry name" value="PDDEXK-like_dom_sf"/>
</dbReference>
<evidence type="ECO:0000256" key="18">
    <source>
        <dbReference type="ARBA" id="ARBA00023268"/>
    </source>
</evidence>
<evidence type="ECO:0000313" key="26">
    <source>
        <dbReference type="Proteomes" id="UP001519460"/>
    </source>
</evidence>
<dbReference type="Pfam" id="PF13086">
    <property type="entry name" value="AAA_11"/>
    <property type="match status" value="2"/>
</dbReference>
<dbReference type="InterPro" id="IPR041677">
    <property type="entry name" value="DNA2/NAM7_AAA_11"/>
</dbReference>
<keyword evidence="3 20" id="KW-0004">4Fe-4S</keyword>
<keyword evidence="15 20" id="KW-0238">DNA-binding</keyword>
<dbReference type="FunFam" id="3.40.50.300:FF:001170">
    <property type="entry name" value="DNA replication helicase Dna2"/>
    <property type="match status" value="1"/>
</dbReference>
<evidence type="ECO:0000256" key="16">
    <source>
        <dbReference type="ARBA" id="ARBA00023204"/>
    </source>
</evidence>
<sequence length="1575" mass="174517">MNTLKRMKKETSLTAEDGSQQKISSFFQKPSSTKPESKLFTNVGKSRPSLTLQRQASVKKHNADASKSTSASEKGHANAVDRDKKMGLREVVNLVPKENVTSQLGSAPLPLHTTPEKPGPASGLDVTSPDIMLIPDTPEDKVERQRPKAVRRSFLTSASSLTTMPGKKPSLLKAPKTKRVLKKTSGLVSVEFGKQTISERNACVQNVSSDAEIKQMVDLTEDCMECTVSMSETVLFSEANDYKDNCGASHFSDKTFPSEKNLDCEVQKATDSATPTKLYSDGKSVKRMSKSGLSPDAKRTSHVSDTEMSTSMHPDLSVPSRAIKAKRQLVAMSAFKDIKELNRSVNTYQLGGAPRDRLPETEASCEDDAVLADILGQMVNTTGPQKQFVNQSQEKPVTTIPDTQVADICENEEEGRTAMESDNLLDDILDELQNPANLTNTNKRQKLGNSADRNHKPFSFTREEREDVVPTRIKPKTPVPAPFLVAEQKKVCKVPDLRQFDQVTTSSGGKERTVNHLSGRNNDGAFRQTSDLDTQDHHVSADVEDALAGSFSEMSPFKNACMEKKTTKNATFTDQWNRFTVQYVSYDRNSHEVHLELRRDGESGDSKRCILQGFWADTHVQEGDVVHVLSDSNQSGPNTTQNGVLVVSDTQGQIVVNPDLLLSGTVIVSGVYCLRRSVLNEKFKGIDGKNVHMLYGSIIHSLFQEAVKEKLCQRDEILATARSVVQSSKFLHDMYGQGVTEQKVMEEVENYIEPLQAWQHKYMDNGNRGTSNRPPSSELSVVKIHDIEETIWSPRIGVKGKIDMTVEVKLQNDRGKITQKVLPLELKTGKASYSAEHKGQVTLYSMMTSDRRDDPGEGLLLYLKHSDMKVIPVKQENKQGLLQLRNEMAYYLNRQTVKVTGDDGHVDYHLGRLPQPINSQRSCSKCPHLTNCAIYQKAVEGLEHSEGHAMKQLVPEALSHLSPSHLTYFTHWLLCMDLEMASERSKGLRNIWCMPSDERERQGDCLQQMVIVDTVLGVPETQAFTEGQGCCVLFQRKPGSEDGRLIGLSTGFIKDVSDSVVEVVVDRDSFHENAAFQPLVFRIDRCDSFNTAGYLLSNLSRLVDSTPHCSKLRSLIIDGRKPEFNLTMSKTAVEKVKTIFKRLNKPQKTAILKVLMCKDFVLIKGYPGTGKTSTIVALVKILKELGQSVLLTSYTHSAVDNILLKLKKDGVPFLRLGRSSRIHPQIQDHAAETLTLDIKSVAELRDFYSSYAIVATSCLGINHPVFTQRKFDVCIVDEASQVLQPACLGPLFHADRFILVGDPQQLPPVVQSKEASGLGMEESLFVRLDGAGATYDLNLQYRMNSSIMQLSNELVYQGALKCGSPAVAEACIQPQSIDLAEQCEWLHRALDPSLANSVLFLDTSKISAHEASDGKGLWNEMEANLILSLCNTFVQAGISCADIGVIAPYRSQVKYLQHLLADTSLLHTVEVNTVDQYQGRDKSVILISFVCSSSAGAAVKKGGLLQDVRRLNVAVTRAKHKLVLVGNSQTLTHYQPVRTLLQNMENRQQVSLNPTLNSVVCIVFSVMESVYLNHI</sequence>
<protein>
    <recommendedName>
        <fullName evidence="20">DNA replication ATP-dependent helicase/nuclease</fullName>
        <ecNumber evidence="20">3.1.-.-</ecNumber>
        <ecNumber evidence="20">3.6.4.12</ecNumber>
    </recommendedName>
</protein>
<evidence type="ECO:0000256" key="10">
    <source>
        <dbReference type="ARBA" id="ARBA00022801"/>
    </source>
</evidence>
<keyword evidence="6 20" id="KW-0479">Metal-binding</keyword>
<keyword evidence="13 20" id="KW-0408">Iron</keyword>
<evidence type="ECO:0000256" key="8">
    <source>
        <dbReference type="ARBA" id="ARBA00022759"/>
    </source>
</evidence>
<keyword evidence="11 20" id="KW-0347">Helicase</keyword>
<dbReference type="Gene3D" id="3.90.320.10">
    <property type="match status" value="1"/>
</dbReference>
<evidence type="ECO:0000256" key="17">
    <source>
        <dbReference type="ARBA" id="ARBA00023242"/>
    </source>
</evidence>
<dbReference type="Pfam" id="PF13087">
    <property type="entry name" value="AAA_12"/>
    <property type="match status" value="1"/>
</dbReference>
<reference evidence="25 26" key="1">
    <citation type="journal article" date="2023" name="Sci. Data">
        <title>Genome assembly of the Korean intertidal mud-creeper Batillaria attramentaria.</title>
        <authorList>
            <person name="Patra A.K."/>
            <person name="Ho P.T."/>
            <person name="Jun S."/>
            <person name="Lee S.J."/>
            <person name="Kim Y."/>
            <person name="Won Y.J."/>
        </authorList>
    </citation>
    <scope>NUCLEOTIDE SEQUENCE [LARGE SCALE GENOMIC DNA]</scope>
    <source>
        <strain evidence="25">Wonlab-2016</strain>
    </source>
</reference>
<keyword evidence="17 20" id="KW-0539">Nucleus</keyword>
<dbReference type="Proteomes" id="UP001519460">
    <property type="component" value="Unassembled WGS sequence"/>
</dbReference>
<dbReference type="GO" id="GO:0005634">
    <property type="term" value="C:nucleus"/>
    <property type="evidence" value="ECO:0007669"/>
    <property type="project" value="UniProtKB-SubCell"/>
</dbReference>
<dbReference type="GO" id="GO:0017116">
    <property type="term" value="F:single-stranded DNA helicase activity"/>
    <property type="evidence" value="ECO:0007669"/>
    <property type="project" value="UniProtKB-UniRule"/>
</dbReference>
<feature type="compositionally biased region" description="Basic and acidic residues" evidence="21">
    <location>
        <begin position="296"/>
        <end position="305"/>
    </location>
</feature>
<evidence type="ECO:0000256" key="9">
    <source>
        <dbReference type="ARBA" id="ARBA00022763"/>
    </source>
</evidence>
<comment type="caution">
    <text evidence="25">The sequence shown here is derived from an EMBL/GenBank/DDBJ whole genome shotgun (WGS) entry which is preliminary data.</text>
</comment>
<evidence type="ECO:0000256" key="1">
    <source>
        <dbReference type="ARBA" id="ARBA00001966"/>
    </source>
</evidence>
<comment type="cofactor">
    <cofactor evidence="1">
        <name>[4Fe-4S] cluster</name>
        <dbReference type="ChEBI" id="CHEBI:49883"/>
    </cofactor>
</comment>
<feature type="domain" description="DNA2/NAM7 helicase-like C-terminal" evidence="24">
    <location>
        <begin position="1320"/>
        <end position="1528"/>
    </location>
</feature>
<dbReference type="EC" id="3.6.4.12" evidence="20"/>
<accession>A0ABD0KLC7</accession>
<dbReference type="GO" id="GO:0005694">
    <property type="term" value="C:chromosome"/>
    <property type="evidence" value="ECO:0007669"/>
    <property type="project" value="UniProtKB-SubCell"/>
</dbReference>
<feature type="domain" description="DNA replication factor Dna2 N-terminal" evidence="22">
    <location>
        <begin position="602"/>
        <end position="808"/>
    </location>
</feature>
<dbReference type="SUPFAM" id="SSF52540">
    <property type="entry name" value="P-loop containing nucleoside triphosphate hydrolases"/>
    <property type="match status" value="1"/>
</dbReference>
<keyword evidence="26" id="KW-1185">Reference proteome</keyword>
<dbReference type="GO" id="GO:0006281">
    <property type="term" value="P:DNA repair"/>
    <property type="evidence" value="ECO:0007669"/>
    <property type="project" value="UniProtKB-KW"/>
</dbReference>
<dbReference type="InterPro" id="IPR027417">
    <property type="entry name" value="P-loop_NTPase"/>
</dbReference>
<evidence type="ECO:0000256" key="21">
    <source>
        <dbReference type="SAM" id="MobiDB-lite"/>
    </source>
</evidence>
<keyword evidence="7 20" id="KW-0547">Nucleotide-binding</keyword>
<evidence type="ECO:0000256" key="15">
    <source>
        <dbReference type="ARBA" id="ARBA00023125"/>
    </source>
</evidence>
<feature type="domain" description="DNA2/NAM7 helicase helicase" evidence="23">
    <location>
        <begin position="1245"/>
        <end position="1313"/>
    </location>
</feature>
<gene>
    <name evidence="25" type="ORF">BaRGS_00020815</name>
</gene>
<keyword evidence="8" id="KW-0255">Endonuclease</keyword>
<dbReference type="FunFam" id="3.40.50.300:FF:000789">
    <property type="entry name" value="DNA replication ATP-dependent helicase/nuclease DNA2"/>
    <property type="match status" value="1"/>
</dbReference>
<dbReference type="GO" id="GO:0017108">
    <property type="term" value="F:5'-flap endonuclease activity"/>
    <property type="evidence" value="ECO:0007669"/>
    <property type="project" value="UniProtKB-UniRule"/>
</dbReference>
<evidence type="ECO:0000256" key="4">
    <source>
        <dbReference type="ARBA" id="ARBA00022705"/>
    </source>
</evidence>
<keyword evidence="12 20" id="KW-0067">ATP-binding</keyword>
<feature type="domain" description="DNA2/NAM7 helicase helicase" evidence="23">
    <location>
        <begin position="1143"/>
        <end position="1234"/>
    </location>
</feature>
<dbReference type="CDD" id="cd18041">
    <property type="entry name" value="DEXXQc_DNA2"/>
    <property type="match status" value="1"/>
</dbReference>
<evidence type="ECO:0000256" key="12">
    <source>
        <dbReference type="ARBA" id="ARBA00022840"/>
    </source>
</evidence>
<feature type="region of interest" description="Disordered" evidence="21">
    <location>
        <begin position="103"/>
        <end position="129"/>
    </location>
</feature>
<evidence type="ECO:0000256" key="13">
    <source>
        <dbReference type="ARBA" id="ARBA00023004"/>
    </source>
</evidence>
<feature type="region of interest" description="Disordered" evidence="21">
    <location>
        <begin position="273"/>
        <end position="315"/>
    </location>
</feature>
<evidence type="ECO:0000256" key="6">
    <source>
        <dbReference type="ARBA" id="ARBA00022723"/>
    </source>
</evidence>
<dbReference type="PANTHER" id="PTHR10887">
    <property type="entry name" value="DNA2/NAM7 HELICASE FAMILY"/>
    <property type="match status" value="1"/>
</dbReference>
<evidence type="ECO:0000259" key="24">
    <source>
        <dbReference type="Pfam" id="PF13087"/>
    </source>
</evidence>
<dbReference type="InterPro" id="IPR026851">
    <property type="entry name" value="Dna2/JHS1_DEXXQ-box"/>
</dbReference>
<evidence type="ECO:0000313" key="25">
    <source>
        <dbReference type="EMBL" id="KAK7487914.1"/>
    </source>
</evidence>
<dbReference type="InterPro" id="IPR014808">
    <property type="entry name" value="DNA_replication_fac_Dna2_N"/>
</dbReference>
<feature type="compositionally biased region" description="Polar residues" evidence="21">
    <location>
        <begin position="12"/>
        <end position="56"/>
    </location>
</feature>
<evidence type="ECO:0000256" key="20">
    <source>
        <dbReference type="RuleBase" id="RU367041"/>
    </source>
</evidence>
<keyword evidence="9 20" id="KW-0227">DNA damage</keyword>
<dbReference type="Gene3D" id="3.40.50.300">
    <property type="entry name" value="P-loop containing nucleotide triphosphate hydrolases"/>
    <property type="match status" value="2"/>
</dbReference>
<evidence type="ECO:0000259" key="22">
    <source>
        <dbReference type="Pfam" id="PF08696"/>
    </source>
</evidence>
<organism evidence="25 26">
    <name type="scientific">Batillaria attramentaria</name>
    <dbReference type="NCBI Taxonomy" id="370345"/>
    <lineage>
        <taxon>Eukaryota</taxon>
        <taxon>Metazoa</taxon>
        <taxon>Spiralia</taxon>
        <taxon>Lophotrochozoa</taxon>
        <taxon>Mollusca</taxon>
        <taxon>Gastropoda</taxon>
        <taxon>Caenogastropoda</taxon>
        <taxon>Sorbeoconcha</taxon>
        <taxon>Cerithioidea</taxon>
        <taxon>Batillariidae</taxon>
        <taxon>Batillaria</taxon>
    </lineage>
</organism>
<keyword evidence="10 20" id="KW-0378">Hydrolase</keyword>
<dbReference type="CDD" id="cd22318">
    <property type="entry name" value="DNA2_N-like"/>
    <property type="match status" value="1"/>
</dbReference>
<dbReference type="InterPro" id="IPR045055">
    <property type="entry name" value="DNA2/NAM7-like"/>
</dbReference>
<evidence type="ECO:0000256" key="7">
    <source>
        <dbReference type="ARBA" id="ARBA00022741"/>
    </source>
</evidence>
<keyword evidence="4 20" id="KW-0235">DNA replication</keyword>
<comment type="catalytic activity">
    <reaction evidence="19 20">
        <text>ATP + H2O = ADP + phosphate + H(+)</text>
        <dbReference type="Rhea" id="RHEA:13065"/>
        <dbReference type="ChEBI" id="CHEBI:15377"/>
        <dbReference type="ChEBI" id="CHEBI:15378"/>
        <dbReference type="ChEBI" id="CHEBI:30616"/>
        <dbReference type="ChEBI" id="CHEBI:43474"/>
        <dbReference type="ChEBI" id="CHEBI:456216"/>
        <dbReference type="EC" id="3.6.4.12"/>
    </reaction>
</comment>
<comment type="subcellular location">
    <subcellularLocation>
        <location evidence="20">Nucleus</location>
    </subcellularLocation>
    <subcellularLocation>
        <location evidence="20">Chromosome</location>
    </subcellularLocation>
</comment>
<dbReference type="InterPro" id="IPR041679">
    <property type="entry name" value="DNA2/NAM7-like_C"/>
</dbReference>
<evidence type="ECO:0000256" key="19">
    <source>
        <dbReference type="ARBA" id="ARBA00047995"/>
    </source>
</evidence>
<feature type="region of interest" description="Disordered" evidence="21">
    <location>
        <begin position="504"/>
        <end position="523"/>
    </location>
</feature>
<keyword evidence="5 20" id="KW-0540">Nuclease</keyword>
<dbReference type="Pfam" id="PF08696">
    <property type="entry name" value="Dna2"/>
    <property type="match status" value="1"/>
</dbReference>
<name>A0ABD0KLC7_9CAEN</name>
<dbReference type="GO" id="GO:0051539">
    <property type="term" value="F:4 iron, 4 sulfur cluster binding"/>
    <property type="evidence" value="ECO:0007669"/>
    <property type="project" value="UniProtKB-UniRule"/>
</dbReference>
<keyword evidence="14 20" id="KW-0411">Iron-sulfur</keyword>
<keyword evidence="16 20" id="KW-0234">DNA repair</keyword>
<dbReference type="GO" id="GO:0003677">
    <property type="term" value="F:DNA binding"/>
    <property type="evidence" value="ECO:0007669"/>
    <property type="project" value="UniProtKB-UniRule"/>
</dbReference>
<dbReference type="GO" id="GO:0033567">
    <property type="term" value="P:DNA replication, Okazaki fragment processing"/>
    <property type="evidence" value="ECO:0007669"/>
    <property type="project" value="UniProtKB-UniRule"/>
</dbReference>
<dbReference type="CDD" id="cd18808">
    <property type="entry name" value="SF1_C_Upf1"/>
    <property type="match status" value="1"/>
</dbReference>
<evidence type="ECO:0000259" key="23">
    <source>
        <dbReference type="Pfam" id="PF13086"/>
    </source>
</evidence>
<keyword evidence="20" id="KW-0158">Chromosome</keyword>
<evidence type="ECO:0000256" key="3">
    <source>
        <dbReference type="ARBA" id="ARBA00022485"/>
    </source>
</evidence>
<dbReference type="GO" id="GO:0005524">
    <property type="term" value="F:ATP binding"/>
    <property type="evidence" value="ECO:0007669"/>
    <property type="project" value="UniProtKB-UniRule"/>
</dbReference>
<proteinExistence type="inferred from homology"/>
<feature type="compositionally biased region" description="Basic and acidic residues" evidence="21">
    <location>
        <begin position="73"/>
        <end position="87"/>
    </location>
</feature>
<dbReference type="EMBL" id="JACVVK020000157">
    <property type="protein sequence ID" value="KAK7487914.1"/>
    <property type="molecule type" value="Genomic_DNA"/>
</dbReference>
<evidence type="ECO:0000256" key="14">
    <source>
        <dbReference type="ARBA" id="ARBA00023014"/>
    </source>
</evidence>
<dbReference type="InterPro" id="IPR047187">
    <property type="entry name" value="SF1_C_Upf1"/>
</dbReference>
<evidence type="ECO:0000256" key="11">
    <source>
        <dbReference type="ARBA" id="ARBA00022806"/>
    </source>
</evidence>
<dbReference type="GO" id="GO:0046872">
    <property type="term" value="F:metal ion binding"/>
    <property type="evidence" value="ECO:0007669"/>
    <property type="project" value="UniProtKB-UniRule"/>
</dbReference>
<comment type="function">
    <text evidence="20">Key enzyme involved in DNA replication and DNA repair. Involved in Okazaki fragments processing by cleaving long flaps that escape FEN1: flaps that are longer than 27 nucleotides are coated by replication protein A complex (RPA), leading to recruit DNA2 which cleaves the flap until it is too short to bind RPA and becomes a substrate for FEN1. Also involved in 5'-end resection of DNA during double-strand break (DSB) repair by mediating the cleavage of 5'-ssDNA.</text>
</comment>
<comment type="similarity">
    <text evidence="2 20">Belongs to the DNA2/NAM7 helicase family.</text>
</comment>
<dbReference type="PANTHER" id="PTHR10887:SF433">
    <property type="entry name" value="DNA REPLICATION ATP-DEPENDENT HELICASE_NUCLEASE DNA2"/>
    <property type="match status" value="1"/>
</dbReference>
<evidence type="ECO:0000256" key="2">
    <source>
        <dbReference type="ARBA" id="ARBA00007913"/>
    </source>
</evidence>